<dbReference type="Gene3D" id="3.40.190.10">
    <property type="entry name" value="Periplasmic binding protein-like II"/>
    <property type="match status" value="2"/>
</dbReference>
<dbReference type="KEGG" id="hdo:MUK72_16435"/>
<dbReference type="Pfam" id="PF09084">
    <property type="entry name" value="NMT1"/>
    <property type="match status" value="1"/>
</dbReference>
<reference evidence="2" key="1">
    <citation type="journal article" date="2014" name="Int. J. Syst. Evol. Microbiol.">
        <title>Complete genome sequence of Corynebacterium casei LMG S-19264T (=DSM 44701T), isolated from a smear-ripened cheese.</title>
        <authorList>
            <consortium name="US DOE Joint Genome Institute (JGI-PGF)"/>
            <person name="Walter F."/>
            <person name="Albersmeier A."/>
            <person name="Kalinowski J."/>
            <person name="Ruckert C."/>
        </authorList>
    </citation>
    <scope>NUCLEOTIDE SEQUENCE</scope>
    <source>
        <strain evidence="2">JCM 12289</strain>
    </source>
</reference>
<dbReference type="Proteomes" id="UP000830542">
    <property type="component" value="Plasmid unnamed2"/>
</dbReference>
<sequence length="432" mass="47038">MDTREFLVLTDEDGRLVWRLSIGLGNDTARVLAYLLRRRETEHFASEPATRLAVRIGTSLNREATAEALTTLEERDLIAATTVQNGARGRPPKAWYAPENIETTICRVDEAHAAALLKQARIVAVALGSEHHTETATNDETSPPSRIHLELNWLRNPIHAPFFLAESSGSYEERGIDVAISHRQGSGRALDSLTTGSADVALAGAATTVRARQAGQPILPIALLFQRAMGVLYTTRDTFAGQFESAAQLQGRRVGMSSTSETGLLGRLFLSQAGVLDDVTVVDITGEEQAALCSGRAAVVAGSFADPRQLATEGWTVDSLLVADQFPMYGPALVTTEQTLRERQSELECFLAGTVAGWAEATECPEAAVSVVEKDELTDEQRVRERRTFECAVEKFATGSEVEKHGWGWQRATGWERLMTALDRTDLLAESS</sequence>
<keyword evidence="3" id="KW-0614">Plasmid</keyword>
<dbReference type="InterPro" id="IPR015168">
    <property type="entry name" value="SsuA/THI5"/>
</dbReference>
<dbReference type="AlphaFoldDB" id="A0AAV3SKM2"/>
<evidence type="ECO:0000313" key="2">
    <source>
        <dbReference type="EMBL" id="GAA0472292.1"/>
    </source>
</evidence>
<protein>
    <submittedName>
        <fullName evidence="3">ABC transporter substrate-binding protein</fullName>
    </submittedName>
</protein>
<dbReference type="InterPro" id="IPR027939">
    <property type="entry name" value="NMT1/THI5"/>
</dbReference>
<keyword evidence="4" id="KW-1185">Reference proteome</keyword>
<proteinExistence type="predicted"/>
<dbReference type="GeneID" id="71763469"/>
<dbReference type="SUPFAM" id="SSF53850">
    <property type="entry name" value="Periplasmic binding protein-like II"/>
    <property type="match status" value="1"/>
</dbReference>
<accession>A0AAV3SKM2</accession>
<evidence type="ECO:0000313" key="3">
    <source>
        <dbReference type="EMBL" id="UOO97031.1"/>
    </source>
</evidence>
<dbReference type="RefSeq" id="WP_244706295.1">
    <property type="nucleotide sequence ID" value="NZ_BAAADN010000055.1"/>
</dbReference>
<dbReference type="PANTHER" id="PTHR31528">
    <property type="entry name" value="4-AMINO-5-HYDROXYMETHYL-2-METHYLPYRIMIDINE PHOSPHATE SYNTHASE THI11-RELATED"/>
    <property type="match status" value="1"/>
</dbReference>
<reference evidence="2" key="3">
    <citation type="submission" date="2023-12" db="EMBL/GenBank/DDBJ databases">
        <authorList>
            <person name="Sun Q."/>
            <person name="Inoue M."/>
        </authorList>
    </citation>
    <scope>NUCLEOTIDE SEQUENCE</scope>
    <source>
        <strain evidence="2">JCM 12289</strain>
    </source>
</reference>
<name>A0AAV3SKM2_HALDO</name>
<feature type="domain" description="SsuA/THI5-like" evidence="1">
    <location>
        <begin position="156"/>
        <end position="368"/>
    </location>
</feature>
<reference evidence="3" key="2">
    <citation type="submission" date="2022-04" db="EMBL/GenBank/DDBJ databases">
        <title>Sequencing and genomic assembly of Halococcus dombrowskii.</title>
        <authorList>
            <person name="Lim S.W."/>
            <person name="MacLea K.S."/>
        </authorList>
    </citation>
    <scope>NUCLEOTIDE SEQUENCE</scope>
    <source>
        <strain evidence="3">H4</strain>
        <plasmid evidence="3">unnamed2</plasmid>
    </source>
</reference>
<evidence type="ECO:0000259" key="1">
    <source>
        <dbReference type="Pfam" id="PF09084"/>
    </source>
</evidence>
<evidence type="ECO:0000313" key="5">
    <source>
        <dbReference type="Proteomes" id="UP001500962"/>
    </source>
</evidence>
<dbReference type="EMBL" id="CP095007">
    <property type="protein sequence ID" value="UOO97031.1"/>
    <property type="molecule type" value="Genomic_DNA"/>
</dbReference>
<dbReference type="PANTHER" id="PTHR31528:SF15">
    <property type="entry name" value="RIBOFLAVIN-BINDING PROTEIN RIBY"/>
    <property type="match status" value="1"/>
</dbReference>
<dbReference type="GO" id="GO:0009228">
    <property type="term" value="P:thiamine biosynthetic process"/>
    <property type="evidence" value="ECO:0007669"/>
    <property type="project" value="InterPro"/>
</dbReference>
<geneLocation type="plasmid" evidence="3 4">
    <name>unnamed2</name>
</geneLocation>
<dbReference type="EMBL" id="BAAADN010000055">
    <property type="protein sequence ID" value="GAA0472292.1"/>
    <property type="molecule type" value="Genomic_DNA"/>
</dbReference>
<evidence type="ECO:0000313" key="4">
    <source>
        <dbReference type="Proteomes" id="UP000830542"/>
    </source>
</evidence>
<dbReference type="Proteomes" id="UP001500962">
    <property type="component" value="Unassembled WGS sequence"/>
</dbReference>
<organism evidence="2 5">
    <name type="scientific">Halococcus dombrowskii</name>
    <dbReference type="NCBI Taxonomy" id="179637"/>
    <lineage>
        <taxon>Archaea</taxon>
        <taxon>Methanobacteriati</taxon>
        <taxon>Methanobacteriota</taxon>
        <taxon>Stenosarchaea group</taxon>
        <taxon>Halobacteria</taxon>
        <taxon>Halobacteriales</taxon>
        <taxon>Halococcaceae</taxon>
        <taxon>Halococcus</taxon>
    </lineage>
</organism>
<gene>
    <name evidence="2" type="ORF">GCM10008985_31360</name>
    <name evidence="3" type="ORF">MUK72_16435</name>
</gene>